<name>A0A1G7YNL7_9ACTN</name>
<accession>A0A1G7YNL7</accession>
<dbReference type="EMBL" id="FNCN01000010">
    <property type="protein sequence ID" value="SDG97984.1"/>
    <property type="molecule type" value="Genomic_DNA"/>
</dbReference>
<dbReference type="Proteomes" id="UP000198923">
    <property type="component" value="Unassembled WGS sequence"/>
</dbReference>
<reference evidence="1 2" key="1">
    <citation type="submission" date="2016-10" db="EMBL/GenBank/DDBJ databases">
        <authorList>
            <person name="de Groot N.N."/>
        </authorList>
    </citation>
    <scope>NUCLEOTIDE SEQUENCE [LARGE SCALE GENOMIC DNA]</scope>
    <source>
        <strain evidence="1 2">CPCC 201354</strain>
    </source>
</reference>
<proteinExistence type="predicted"/>
<evidence type="ECO:0000313" key="2">
    <source>
        <dbReference type="Proteomes" id="UP000198923"/>
    </source>
</evidence>
<evidence type="ECO:0000313" key="1">
    <source>
        <dbReference type="EMBL" id="SDG97984.1"/>
    </source>
</evidence>
<organism evidence="1 2">
    <name type="scientific">Sinosporangium album</name>
    <dbReference type="NCBI Taxonomy" id="504805"/>
    <lineage>
        <taxon>Bacteria</taxon>
        <taxon>Bacillati</taxon>
        <taxon>Actinomycetota</taxon>
        <taxon>Actinomycetes</taxon>
        <taxon>Streptosporangiales</taxon>
        <taxon>Streptosporangiaceae</taxon>
        <taxon>Sinosporangium</taxon>
    </lineage>
</organism>
<feature type="non-terminal residue" evidence="1">
    <location>
        <position position="35"/>
    </location>
</feature>
<keyword evidence="2" id="KW-1185">Reference proteome</keyword>
<protein>
    <submittedName>
        <fullName evidence="1">Uncharacterized protein</fullName>
    </submittedName>
</protein>
<dbReference type="AlphaFoldDB" id="A0A1G7YNL7"/>
<sequence length="35" mass="3803">MTFGFLDACGERLSEAFFLFGDTCTGPSRPVSIET</sequence>
<gene>
    <name evidence="1" type="ORF">SAMN05421505_1103</name>
</gene>